<comment type="caution">
    <text evidence="4">The sequence shown here is derived from an EMBL/GenBank/DDBJ whole genome shotgun (WGS) entry which is preliminary data.</text>
</comment>
<name>A0A9X1RSS1_9BURK</name>
<evidence type="ECO:0000313" key="5">
    <source>
        <dbReference type="Proteomes" id="UP001139308"/>
    </source>
</evidence>
<dbReference type="AlphaFoldDB" id="A0A9X1RSS1"/>
<evidence type="ECO:0000256" key="3">
    <source>
        <dbReference type="SAM" id="SignalP"/>
    </source>
</evidence>
<dbReference type="Gene3D" id="1.20.120.1490">
    <property type="match status" value="1"/>
</dbReference>
<protein>
    <submittedName>
        <fullName evidence="4">Periplasmic heavy metal sensor</fullName>
    </submittedName>
</protein>
<feature type="chain" id="PRO_5040928149" evidence="3">
    <location>
        <begin position="25"/>
        <end position="198"/>
    </location>
</feature>
<reference evidence="4" key="1">
    <citation type="submission" date="2022-01" db="EMBL/GenBank/DDBJ databases">
        <title>Genome sequence and assembly of Parabukholderia sp. RG36.</title>
        <authorList>
            <person name="Chhetri G."/>
        </authorList>
    </citation>
    <scope>NUCLEOTIDE SEQUENCE</scope>
    <source>
        <strain evidence="4">RG36</strain>
    </source>
</reference>
<evidence type="ECO:0000313" key="4">
    <source>
        <dbReference type="EMBL" id="MCG5075734.1"/>
    </source>
</evidence>
<feature type="region of interest" description="Disordered" evidence="2">
    <location>
        <begin position="168"/>
        <end position="198"/>
    </location>
</feature>
<keyword evidence="1" id="KW-0175">Coiled coil</keyword>
<keyword evidence="3" id="KW-0732">Signal</keyword>
<dbReference type="RefSeq" id="WP_238465586.1">
    <property type="nucleotide sequence ID" value="NZ_JAKLJA010000018.1"/>
</dbReference>
<dbReference type="Pfam" id="PF07813">
    <property type="entry name" value="LTXXQ"/>
    <property type="match status" value="1"/>
</dbReference>
<evidence type="ECO:0000256" key="2">
    <source>
        <dbReference type="SAM" id="MobiDB-lite"/>
    </source>
</evidence>
<gene>
    <name evidence="4" type="ORF">L5014_20540</name>
</gene>
<proteinExistence type="predicted"/>
<sequence length="198" mass="21932">MYKTTSRLLAIAAASLALSFGATAANAQANAQTPPPASAGMMHGGPGMHGGHGMHGDFMMGFKKLHDKLNLNAAQEKQWQAALDTMKQNHEAMRKNHEQIKQQFDSMKNQPILDMNALHTAHQKIEQQDAQLHEQTAQAWLTFYNGLNDQQKTTVSSALKERFAKMEQRREKIHERWEQHQKDHNGAGTGAASAPAAQ</sequence>
<feature type="compositionally biased region" description="Basic and acidic residues" evidence="2">
    <location>
        <begin position="168"/>
        <end position="185"/>
    </location>
</feature>
<feature type="coiled-coil region" evidence="1">
    <location>
        <begin position="76"/>
        <end position="110"/>
    </location>
</feature>
<organism evidence="4 5">
    <name type="scientific">Paraburkholderia tagetis</name>
    <dbReference type="NCBI Taxonomy" id="2913261"/>
    <lineage>
        <taxon>Bacteria</taxon>
        <taxon>Pseudomonadati</taxon>
        <taxon>Pseudomonadota</taxon>
        <taxon>Betaproteobacteria</taxon>
        <taxon>Burkholderiales</taxon>
        <taxon>Burkholderiaceae</taxon>
        <taxon>Paraburkholderia</taxon>
    </lineage>
</organism>
<dbReference type="Proteomes" id="UP001139308">
    <property type="component" value="Unassembled WGS sequence"/>
</dbReference>
<keyword evidence="5" id="KW-1185">Reference proteome</keyword>
<dbReference type="InterPro" id="IPR012899">
    <property type="entry name" value="LTXXQ"/>
</dbReference>
<dbReference type="EMBL" id="JAKLJA010000018">
    <property type="protein sequence ID" value="MCG5075734.1"/>
    <property type="molecule type" value="Genomic_DNA"/>
</dbReference>
<evidence type="ECO:0000256" key="1">
    <source>
        <dbReference type="SAM" id="Coils"/>
    </source>
</evidence>
<feature type="signal peptide" evidence="3">
    <location>
        <begin position="1"/>
        <end position="24"/>
    </location>
</feature>
<accession>A0A9X1RSS1</accession>